<protein>
    <recommendedName>
        <fullName evidence="7">WWE domain-containing protein</fullName>
    </recommendedName>
</protein>
<dbReference type="GO" id="GO:0003714">
    <property type="term" value="F:transcription corepressor activity"/>
    <property type="evidence" value="ECO:0007669"/>
    <property type="project" value="TreeGrafter"/>
</dbReference>
<evidence type="ECO:0000256" key="4">
    <source>
        <dbReference type="ARBA" id="ARBA00023027"/>
    </source>
</evidence>
<keyword evidence="3" id="KW-0808">Transferase</keyword>
<evidence type="ECO:0000256" key="3">
    <source>
        <dbReference type="ARBA" id="ARBA00022679"/>
    </source>
</evidence>
<reference evidence="8" key="2">
    <citation type="submission" date="2025-09" db="UniProtKB">
        <authorList>
            <consortium name="Ensembl"/>
        </authorList>
    </citation>
    <scope>IDENTIFICATION</scope>
</reference>
<dbReference type="SUPFAM" id="SSF52949">
    <property type="entry name" value="Macro domain-like"/>
    <property type="match status" value="1"/>
</dbReference>
<evidence type="ECO:0000313" key="8">
    <source>
        <dbReference type="Ensembl" id="ENSOMEP00000015316.1"/>
    </source>
</evidence>
<dbReference type="Gene3D" id="3.40.220.10">
    <property type="entry name" value="Leucine Aminopeptidase, subunit E, domain 1"/>
    <property type="match status" value="1"/>
</dbReference>
<dbReference type="InterPro" id="IPR054596">
    <property type="entry name" value="PARP14_WWE"/>
</dbReference>
<feature type="domain" description="WWE" evidence="7">
    <location>
        <begin position="216"/>
        <end position="292"/>
    </location>
</feature>
<comment type="subcellular location">
    <subcellularLocation>
        <location evidence="1">Nucleus</location>
    </subcellularLocation>
</comment>
<keyword evidence="9" id="KW-1185">Reference proteome</keyword>
<feature type="chain" id="PRO_5017239751" description="WWE domain-containing protein" evidence="6">
    <location>
        <begin position="24"/>
        <end position="329"/>
    </location>
</feature>
<organism evidence="8 9">
    <name type="scientific">Oryzias melastigma</name>
    <name type="common">Marine medaka</name>
    <dbReference type="NCBI Taxonomy" id="30732"/>
    <lineage>
        <taxon>Eukaryota</taxon>
        <taxon>Metazoa</taxon>
        <taxon>Chordata</taxon>
        <taxon>Craniata</taxon>
        <taxon>Vertebrata</taxon>
        <taxon>Euteleostomi</taxon>
        <taxon>Actinopterygii</taxon>
        <taxon>Neopterygii</taxon>
        <taxon>Teleostei</taxon>
        <taxon>Neoteleostei</taxon>
        <taxon>Acanthomorphata</taxon>
        <taxon>Ovalentaria</taxon>
        <taxon>Atherinomorphae</taxon>
        <taxon>Beloniformes</taxon>
        <taxon>Adrianichthyidae</taxon>
        <taxon>Oryziinae</taxon>
        <taxon>Oryzias</taxon>
    </lineage>
</organism>
<name>A0A3B3CBL7_ORYME</name>
<dbReference type="GeneTree" id="ENSGT00940000154311"/>
<evidence type="ECO:0000313" key="9">
    <source>
        <dbReference type="Proteomes" id="UP000261560"/>
    </source>
</evidence>
<feature type="signal peptide" evidence="6">
    <location>
        <begin position="1"/>
        <end position="23"/>
    </location>
</feature>
<dbReference type="InterPro" id="IPR004170">
    <property type="entry name" value="WWE_dom"/>
</dbReference>
<dbReference type="GO" id="GO:0010629">
    <property type="term" value="P:negative regulation of gene expression"/>
    <property type="evidence" value="ECO:0007669"/>
    <property type="project" value="TreeGrafter"/>
</dbReference>
<dbReference type="InterPro" id="IPR057049">
    <property type="entry name" value="PARP14_KH_8"/>
</dbReference>
<dbReference type="Pfam" id="PF23254">
    <property type="entry name" value="KH_PARP14_8"/>
    <property type="match status" value="1"/>
</dbReference>
<proteinExistence type="predicted"/>
<keyword evidence="4" id="KW-0520">NAD</keyword>
<dbReference type="SUPFAM" id="SSF117839">
    <property type="entry name" value="WWE domain"/>
    <property type="match status" value="1"/>
</dbReference>
<sequence>MITHSLAVFYVCCILSGQGNVQAGQVADAMLDAVIDVLNQNPSSTLTTVRIIIFQQQMLKDFHNSMLQREAGEQQEKGTLLSSFGQRFKCKSFFFGQSEEKQKKEDEISIVPVKADPACFHICGGTQAKVDAAKKWITDLIVNEQTSTAITDNVILDLSKAESQLINDIQKKMGVTIQMTNIDSQASLIVEGLSKDVIKALSEISNILKNVRNKQELDKKVELAGAVADWQYQLQGQPFQSFDALTNYELEHALQQDQKSVNIKVQGKDYTASLPEGPATDKKGNTLQIIRIDKLKGEIQLLYLYMSKVQRNLYLIRVLLQKLSHNEHF</sequence>
<dbReference type="PANTHER" id="PTHR14453">
    <property type="entry name" value="PARP/ZINC FINGER CCCH TYPE DOMAIN CONTAINING PROTEIN"/>
    <property type="match status" value="1"/>
</dbReference>
<dbReference type="InterPro" id="IPR052056">
    <property type="entry name" value="Mono-ARTD/PARP"/>
</dbReference>
<dbReference type="GO" id="GO:0070212">
    <property type="term" value="P:protein poly-ADP-ribosylation"/>
    <property type="evidence" value="ECO:0007669"/>
    <property type="project" value="TreeGrafter"/>
</dbReference>
<dbReference type="AlphaFoldDB" id="A0A3B3CBL7"/>
<dbReference type="Pfam" id="PF22005">
    <property type="entry name" value="WWE_1"/>
    <property type="match status" value="1"/>
</dbReference>
<keyword evidence="6" id="KW-0732">Signal</keyword>
<dbReference type="InterPro" id="IPR043472">
    <property type="entry name" value="Macro_dom-like"/>
</dbReference>
<evidence type="ECO:0000256" key="5">
    <source>
        <dbReference type="ARBA" id="ARBA00023242"/>
    </source>
</evidence>
<keyword evidence="2" id="KW-0328">Glycosyltransferase</keyword>
<dbReference type="GO" id="GO:0003950">
    <property type="term" value="F:NAD+ poly-ADP-ribosyltransferase activity"/>
    <property type="evidence" value="ECO:0007669"/>
    <property type="project" value="TreeGrafter"/>
</dbReference>
<accession>A0A3B3CBL7</accession>
<dbReference type="PROSITE" id="PS50918">
    <property type="entry name" value="WWE"/>
    <property type="match status" value="1"/>
</dbReference>
<dbReference type="Gene3D" id="3.30.720.50">
    <property type="match status" value="1"/>
</dbReference>
<dbReference type="PaxDb" id="30732-ENSOMEP00000015316"/>
<dbReference type="STRING" id="30732.ENSOMEP00000015316"/>
<dbReference type="GO" id="GO:0005634">
    <property type="term" value="C:nucleus"/>
    <property type="evidence" value="ECO:0007669"/>
    <property type="project" value="UniProtKB-SubCell"/>
</dbReference>
<reference evidence="8" key="1">
    <citation type="submission" date="2025-08" db="UniProtKB">
        <authorList>
            <consortium name="Ensembl"/>
        </authorList>
    </citation>
    <scope>IDENTIFICATION</scope>
</reference>
<dbReference type="GO" id="GO:1990404">
    <property type="term" value="F:NAD+-protein mono-ADP-ribosyltransferase activity"/>
    <property type="evidence" value="ECO:0007669"/>
    <property type="project" value="TreeGrafter"/>
</dbReference>
<evidence type="ECO:0000256" key="2">
    <source>
        <dbReference type="ARBA" id="ARBA00022676"/>
    </source>
</evidence>
<dbReference type="PANTHER" id="PTHR14453:SF89">
    <property type="entry name" value="PROTEIN MONO-ADP-RIBOSYLTRANSFERASE PARP14"/>
    <property type="match status" value="1"/>
</dbReference>
<dbReference type="InterPro" id="IPR037197">
    <property type="entry name" value="WWE_dom_sf"/>
</dbReference>
<dbReference type="Proteomes" id="UP000261560">
    <property type="component" value="Unplaced"/>
</dbReference>
<dbReference type="Ensembl" id="ENSOMET00000033944.1">
    <property type="protein sequence ID" value="ENSOMEP00000015316.1"/>
    <property type="gene ID" value="ENSOMEG00000016884.1"/>
</dbReference>
<evidence type="ECO:0000259" key="7">
    <source>
        <dbReference type="PROSITE" id="PS50918"/>
    </source>
</evidence>
<dbReference type="GO" id="GO:0005737">
    <property type="term" value="C:cytoplasm"/>
    <property type="evidence" value="ECO:0007669"/>
    <property type="project" value="TreeGrafter"/>
</dbReference>
<evidence type="ECO:0000256" key="6">
    <source>
        <dbReference type="SAM" id="SignalP"/>
    </source>
</evidence>
<keyword evidence="5" id="KW-0539">Nucleus</keyword>
<dbReference type="OMA" id="WIRELKG"/>
<evidence type="ECO:0000256" key="1">
    <source>
        <dbReference type="ARBA" id="ARBA00004123"/>
    </source>
</evidence>